<dbReference type="Proteomes" id="UP000266568">
    <property type="component" value="Unassembled WGS sequence"/>
</dbReference>
<dbReference type="CDD" id="cd06261">
    <property type="entry name" value="TM_PBP2"/>
    <property type="match status" value="1"/>
</dbReference>
<feature type="transmembrane region" description="Helical" evidence="9">
    <location>
        <begin position="322"/>
        <end position="344"/>
    </location>
</feature>
<evidence type="ECO:0000256" key="7">
    <source>
        <dbReference type="ARBA" id="ARBA00022989"/>
    </source>
</evidence>
<dbReference type="InterPro" id="IPR024573">
    <property type="entry name" value="DUF3333"/>
</dbReference>
<dbReference type="NCBIfam" id="TIGR00974">
    <property type="entry name" value="3a0107s02c"/>
    <property type="match status" value="1"/>
</dbReference>
<proteinExistence type="inferred from homology"/>
<feature type="transmembrane region" description="Helical" evidence="9">
    <location>
        <begin position="251"/>
        <end position="273"/>
    </location>
</feature>
<keyword evidence="8 9" id="KW-0472">Membrane</keyword>
<dbReference type="RefSeq" id="WP_245968276.1">
    <property type="nucleotide sequence ID" value="NZ_QXDC01000002.1"/>
</dbReference>
<evidence type="ECO:0000256" key="1">
    <source>
        <dbReference type="ARBA" id="ARBA00004651"/>
    </source>
</evidence>
<feature type="transmembrane region" description="Helical" evidence="9">
    <location>
        <begin position="210"/>
        <end position="231"/>
    </location>
</feature>
<dbReference type="Pfam" id="PF11812">
    <property type="entry name" value="DUF3333"/>
    <property type="match status" value="1"/>
</dbReference>
<reference evidence="11 12" key="1">
    <citation type="submission" date="2018-08" db="EMBL/GenBank/DDBJ databases">
        <title>Genomic Encyclopedia of Type Strains, Phase IV (KMG-IV): sequencing the most valuable type-strain genomes for metagenomic binning, comparative biology and taxonomic classification.</title>
        <authorList>
            <person name="Goeker M."/>
        </authorList>
    </citation>
    <scope>NUCLEOTIDE SEQUENCE [LARGE SCALE GENOMIC DNA]</scope>
    <source>
        <strain evidence="11 12">DSM 25527</strain>
    </source>
</reference>
<accession>A0A397PG64</accession>
<keyword evidence="4" id="KW-0813">Transport</keyword>
<dbReference type="InterPro" id="IPR005672">
    <property type="entry name" value="Phosphate_PstA"/>
</dbReference>
<evidence type="ECO:0000313" key="11">
    <source>
        <dbReference type="EMBL" id="RIA46849.1"/>
    </source>
</evidence>
<dbReference type="Gene3D" id="1.10.3720.10">
    <property type="entry name" value="MetI-like"/>
    <property type="match status" value="1"/>
</dbReference>
<evidence type="ECO:0000256" key="9">
    <source>
        <dbReference type="RuleBase" id="RU363043"/>
    </source>
</evidence>
<dbReference type="InterPro" id="IPR000515">
    <property type="entry name" value="MetI-like"/>
</dbReference>
<gene>
    <name evidence="11" type="ORF">DFR49_1409</name>
</gene>
<dbReference type="PANTHER" id="PTHR43470">
    <property type="entry name" value="PHOSPHATE TRANSPORT SYSTEM PERMEASE PROTEIN PSTA-RELATED"/>
    <property type="match status" value="1"/>
</dbReference>
<feature type="domain" description="ABC transmembrane type-1" evidence="10">
    <location>
        <begin position="206"/>
        <end position="413"/>
    </location>
</feature>
<dbReference type="GO" id="GO:0005886">
    <property type="term" value="C:plasma membrane"/>
    <property type="evidence" value="ECO:0007669"/>
    <property type="project" value="UniProtKB-SubCell"/>
</dbReference>
<dbReference type="GO" id="GO:0005315">
    <property type="term" value="F:phosphate transmembrane transporter activity"/>
    <property type="evidence" value="ECO:0007669"/>
    <property type="project" value="InterPro"/>
</dbReference>
<evidence type="ECO:0000256" key="5">
    <source>
        <dbReference type="ARBA" id="ARBA00022475"/>
    </source>
</evidence>
<dbReference type="SUPFAM" id="SSF161098">
    <property type="entry name" value="MetI-like"/>
    <property type="match status" value="1"/>
</dbReference>
<feature type="transmembrane region" description="Helical" evidence="9">
    <location>
        <begin position="397"/>
        <end position="416"/>
    </location>
</feature>
<keyword evidence="6 9" id="KW-0812">Transmembrane</keyword>
<evidence type="ECO:0000256" key="2">
    <source>
        <dbReference type="ARBA" id="ARBA00007069"/>
    </source>
</evidence>
<protein>
    <recommendedName>
        <fullName evidence="3 9">Phosphate transport system permease protein PstA</fullName>
    </recommendedName>
</protein>
<keyword evidence="12" id="KW-1185">Reference proteome</keyword>
<dbReference type="GO" id="GO:0035435">
    <property type="term" value="P:phosphate ion transmembrane transport"/>
    <property type="evidence" value="ECO:0007669"/>
    <property type="project" value="InterPro"/>
</dbReference>
<dbReference type="EMBL" id="QXDC01000002">
    <property type="protein sequence ID" value="RIA46849.1"/>
    <property type="molecule type" value="Genomic_DNA"/>
</dbReference>
<evidence type="ECO:0000259" key="10">
    <source>
        <dbReference type="PROSITE" id="PS50928"/>
    </source>
</evidence>
<dbReference type="AlphaFoldDB" id="A0A397PG64"/>
<dbReference type="PANTHER" id="PTHR43470:SF5">
    <property type="entry name" value="PHOSPHATE TRANSPORT SYSTEM PERMEASE PROTEIN PSTA"/>
    <property type="match status" value="1"/>
</dbReference>
<dbReference type="Pfam" id="PF00528">
    <property type="entry name" value="BPD_transp_1"/>
    <property type="match status" value="1"/>
</dbReference>
<sequence length="424" mass="44951">MSDAPVPARQPTDWKTQAMQRRIRRRYAAERRFRLMGLAAIVISAGFLAFLLVTMLGGGLRGFTRTEIALPIDFTKAAMIVDPDVIAGGGDVADRALANAGLPRVTRDAADQAFGPGAERWLSDGAWLSVRDAIKADPALLNKRAVIDVPASTDIDSAAKGDPSPAATTALAKLRGADAIHTGFNTAFLSEADATDPTVVGIWGALKGSLLTMFVTLLLAFPVGVFAALYLEEYAPRNRWTDLIEVSINNLAAVPSIIFGLLGLAVFLNTFHLPRSAPVVGGLTLALMTMPVIVIAGRNAIKSVPPSIRDAALGIGASPIQVVFHHVLPLALPGILTGTIIGMARALGETAPLLMIGMRAFIATPPSGLTDPATVLPVQIFLWSDEVSHGFVEKTSAAIIVLLVVLLTMNGLAIYLRNKFETRW</sequence>
<evidence type="ECO:0000313" key="12">
    <source>
        <dbReference type="Proteomes" id="UP000266568"/>
    </source>
</evidence>
<comment type="similarity">
    <text evidence="2 9">Belongs to the binding-protein-dependent transport system permease family. CysTW subfamily.</text>
</comment>
<comment type="subcellular location">
    <subcellularLocation>
        <location evidence="9">Cell inner membrane</location>
        <topology evidence="9">Multi-pass membrane protein</topology>
    </subcellularLocation>
    <subcellularLocation>
        <location evidence="1">Cell membrane</location>
        <topology evidence="1">Multi-pass membrane protein</topology>
    </subcellularLocation>
</comment>
<evidence type="ECO:0000256" key="8">
    <source>
        <dbReference type="ARBA" id="ARBA00023136"/>
    </source>
</evidence>
<evidence type="ECO:0000256" key="3">
    <source>
        <dbReference type="ARBA" id="ARBA00016864"/>
    </source>
</evidence>
<dbReference type="InterPro" id="IPR035906">
    <property type="entry name" value="MetI-like_sf"/>
</dbReference>
<feature type="transmembrane region" description="Helical" evidence="9">
    <location>
        <begin position="279"/>
        <end position="301"/>
    </location>
</feature>
<organism evidence="11 12">
    <name type="scientific">Hephaestia caeni</name>
    <dbReference type="NCBI Taxonomy" id="645617"/>
    <lineage>
        <taxon>Bacteria</taxon>
        <taxon>Pseudomonadati</taxon>
        <taxon>Pseudomonadota</taxon>
        <taxon>Alphaproteobacteria</taxon>
        <taxon>Sphingomonadales</taxon>
        <taxon>Sphingomonadaceae</taxon>
        <taxon>Hephaestia</taxon>
    </lineage>
</organism>
<name>A0A397PG64_9SPHN</name>
<dbReference type="PROSITE" id="PS50928">
    <property type="entry name" value="ABC_TM1"/>
    <property type="match status" value="1"/>
</dbReference>
<keyword evidence="7 9" id="KW-1133">Transmembrane helix</keyword>
<feature type="transmembrane region" description="Helical" evidence="9">
    <location>
        <begin position="33"/>
        <end position="56"/>
    </location>
</feature>
<keyword evidence="5 9" id="KW-1003">Cell membrane</keyword>
<comment type="caution">
    <text evidence="11">The sequence shown here is derived from an EMBL/GenBank/DDBJ whole genome shotgun (WGS) entry which is preliminary data.</text>
</comment>
<evidence type="ECO:0000256" key="6">
    <source>
        <dbReference type="ARBA" id="ARBA00022692"/>
    </source>
</evidence>
<evidence type="ECO:0000256" key="4">
    <source>
        <dbReference type="ARBA" id="ARBA00022448"/>
    </source>
</evidence>